<gene>
    <name evidence="2" type="ORF">GCM10009846_25610</name>
</gene>
<organism evidence="2 3">
    <name type="scientific">Agrococcus versicolor</name>
    <dbReference type="NCBI Taxonomy" id="501482"/>
    <lineage>
        <taxon>Bacteria</taxon>
        <taxon>Bacillati</taxon>
        <taxon>Actinomycetota</taxon>
        <taxon>Actinomycetes</taxon>
        <taxon>Micrococcales</taxon>
        <taxon>Microbacteriaceae</taxon>
        <taxon>Agrococcus</taxon>
    </lineage>
</organism>
<keyword evidence="3" id="KW-1185">Reference proteome</keyword>
<evidence type="ECO:0000313" key="3">
    <source>
        <dbReference type="Proteomes" id="UP001501599"/>
    </source>
</evidence>
<sequence>MSRRTLLGANVTAFALLLAVVSPTPAFASAPPDETEELATISEMVNPDAAEVVAFAGDGEAVATDPGPGGPVAVESSGDTTIAFSLDGAAQPYLDVSVDQSGTAEPVTVSDDGLAVAATTSEAAPHVVVSTTEQGTSIQAVLDSPAAGDEVRFDFGDAQVRLLDDGGAEVFETDAQAPGIELVLATIETPWAFDANGAAVETSFAVDGSTLVQQVAVGAETAYPVVADPYQYNGLRYPQIRWSWPETRALNANKGNYAVAIATCAGIAAASWAAAVFTGAVCAAQFVRWANAIGNAYAAGKCFAVSFNFPGPNPSSYACRK</sequence>
<feature type="chain" id="PRO_5047202856" evidence="1">
    <location>
        <begin position="29"/>
        <end position="321"/>
    </location>
</feature>
<reference evidence="3" key="1">
    <citation type="journal article" date="2019" name="Int. J. Syst. Evol. Microbiol.">
        <title>The Global Catalogue of Microorganisms (GCM) 10K type strain sequencing project: providing services to taxonomists for standard genome sequencing and annotation.</title>
        <authorList>
            <consortium name="The Broad Institute Genomics Platform"/>
            <consortium name="The Broad Institute Genome Sequencing Center for Infectious Disease"/>
            <person name="Wu L."/>
            <person name="Ma J."/>
        </authorList>
    </citation>
    <scope>NUCLEOTIDE SEQUENCE [LARGE SCALE GENOMIC DNA]</scope>
    <source>
        <strain evidence="3">JCM 16026</strain>
    </source>
</reference>
<dbReference type="EMBL" id="BAAAQT010000008">
    <property type="protein sequence ID" value="GAA2175492.1"/>
    <property type="molecule type" value="Genomic_DNA"/>
</dbReference>
<protein>
    <submittedName>
        <fullName evidence="2">Uncharacterized protein</fullName>
    </submittedName>
</protein>
<proteinExistence type="predicted"/>
<name>A0ABP5MLL3_9MICO</name>
<dbReference type="RefSeq" id="WP_344344267.1">
    <property type="nucleotide sequence ID" value="NZ_BAAAQT010000008.1"/>
</dbReference>
<feature type="signal peptide" evidence="1">
    <location>
        <begin position="1"/>
        <end position="28"/>
    </location>
</feature>
<accession>A0ABP5MLL3</accession>
<evidence type="ECO:0000313" key="2">
    <source>
        <dbReference type="EMBL" id="GAA2175492.1"/>
    </source>
</evidence>
<keyword evidence="1" id="KW-0732">Signal</keyword>
<dbReference type="Proteomes" id="UP001501599">
    <property type="component" value="Unassembled WGS sequence"/>
</dbReference>
<comment type="caution">
    <text evidence="2">The sequence shown here is derived from an EMBL/GenBank/DDBJ whole genome shotgun (WGS) entry which is preliminary data.</text>
</comment>
<evidence type="ECO:0000256" key="1">
    <source>
        <dbReference type="SAM" id="SignalP"/>
    </source>
</evidence>